<dbReference type="Proteomes" id="UP000024635">
    <property type="component" value="Unassembled WGS sequence"/>
</dbReference>
<evidence type="ECO:0000313" key="3">
    <source>
        <dbReference type="Proteomes" id="UP000024635"/>
    </source>
</evidence>
<evidence type="ECO:0000256" key="1">
    <source>
        <dbReference type="SAM" id="MobiDB-lite"/>
    </source>
</evidence>
<dbReference type="EMBL" id="JARK01001706">
    <property type="protein sequence ID" value="EYB81958.1"/>
    <property type="molecule type" value="Genomic_DNA"/>
</dbReference>
<feature type="compositionally biased region" description="Basic and acidic residues" evidence="1">
    <location>
        <begin position="82"/>
        <end position="106"/>
    </location>
</feature>
<dbReference type="AlphaFoldDB" id="A0A016RUE0"/>
<keyword evidence="3" id="KW-1185">Reference proteome</keyword>
<name>A0A016RUE0_9BILA</name>
<sequence length="123" mass="13004">MPLLARSYDRTVFVNKTYPTNRQQFQDTIQVTTIAAAGAMGGRGAGGGGIVSHLGYAVTPTLAPTAVASMPIAGRRGSSVRQSDKATPDRPPADNSKQDSLDDRASSKLTLDDELFDILYAFG</sequence>
<proteinExistence type="predicted"/>
<reference evidence="3" key="1">
    <citation type="journal article" date="2015" name="Nat. Genet.">
        <title>The genome and transcriptome of the zoonotic hookworm Ancylostoma ceylanicum identify infection-specific gene families.</title>
        <authorList>
            <person name="Schwarz E.M."/>
            <person name="Hu Y."/>
            <person name="Antoshechkin I."/>
            <person name="Miller M.M."/>
            <person name="Sternberg P.W."/>
            <person name="Aroian R.V."/>
        </authorList>
    </citation>
    <scope>NUCLEOTIDE SEQUENCE</scope>
    <source>
        <strain evidence="3">HY135</strain>
    </source>
</reference>
<feature type="region of interest" description="Disordered" evidence="1">
    <location>
        <begin position="69"/>
        <end position="106"/>
    </location>
</feature>
<comment type="caution">
    <text evidence="2">The sequence shown here is derived from an EMBL/GenBank/DDBJ whole genome shotgun (WGS) entry which is preliminary data.</text>
</comment>
<accession>A0A016RUE0</accession>
<organism evidence="2 3">
    <name type="scientific">Ancylostoma ceylanicum</name>
    <dbReference type="NCBI Taxonomy" id="53326"/>
    <lineage>
        <taxon>Eukaryota</taxon>
        <taxon>Metazoa</taxon>
        <taxon>Ecdysozoa</taxon>
        <taxon>Nematoda</taxon>
        <taxon>Chromadorea</taxon>
        <taxon>Rhabditida</taxon>
        <taxon>Rhabditina</taxon>
        <taxon>Rhabditomorpha</taxon>
        <taxon>Strongyloidea</taxon>
        <taxon>Ancylostomatidae</taxon>
        <taxon>Ancylostomatinae</taxon>
        <taxon>Ancylostoma</taxon>
    </lineage>
</organism>
<protein>
    <submittedName>
        <fullName evidence="2">Uncharacterized protein</fullName>
    </submittedName>
</protein>
<gene>
    <name evidence="2" type="primary">Acey_s0370.g107</name>
    <name evidence="2" type="ORF">Y032_0370g107</name>
</gene>
<dbReference type="OrthoDB" id="5859464at2759"/>
<evidence type="ECO:0000313" key="2">
    <source>
        <dbReference type="EMBL" id="EYB81958.1"/>
    </source>
</evidence>